<evidence type="ECO:0008006" key="3">
    <source>
        <dbReference type="Google" id="ProtNLM"/>
    </source>
</evidence>
<comment type="caution">
    <text evidence="1">The sequence shown here is derived from an EMBL/GenBank/DDBJ whole genome shotgun (WGS) entry which is preliminary data.</text>
</comment>
<dbReference type="Gene3D" id="3.75.10.10">
    <property type="entry name" value="L-arginine/glycine Amidinotransferase, Chain A"/>
    <property type="match status" value="1"/>
</dbReference>
<gene>
    <name evidence="1" type="ORF">COU47_01735</name>
</gene>
<evidence type="ECO:0000313" key="2">
    <source>
        <dbReference type="Proteomes" id="UP000231503"/>
    </source>
</evidence>
<name>A0A2H0TE13_9BACT</name>
<reference evidence="2" key="1">
    <citation type="submission" date="2017-09" db="EMBL/GenBank/DDBJ databases">
        <title>Depth-based differentiation of microbial function through sediment-hosted aquifers and enrichment of novel symbionts in the deep terrestrial subsurface.</title>
        <authorList>
            <person name="Probst A.J."/>
            <person name="Ladd B."/>
            <person name="Jarett J.K."/>
            <person name="Geller-Mcgrath D.E."/>
            <person name="Sieber C.M.K."/>
            <person name="Emerson J.B."/>
            <person name="Anantharaman K."/>
            <person name="Thomas B.C."/>
            <person name="Malmstrom R."/>
            <person name="Stieglmeier M."/>
            <person name="Klingl A."/>
            <person name="Woyke T."/>
            <person name="Ryan C.M."/>
            <person name="Banfield J.F."/>
        </authorList>
    </citation>
    <scope>NUCLEOTIDE SEQUENCE [LARGE SCALE GENOMIC DNA]</scope>
</reference>
<evidence type="ECO:0000313" key="1">
    <source>
        <dbReference type="EMBL" id="PIR69780.1"/>
    </source>
</evidence>
<sequence>MWLTFKNKREVALMKRYAYTPKQVILVDPVYFRVRKENIHDNRMIQPDEKRLRTQATAIYNMYANLGTRVLFVPPHKYLESLIYPANSFFGHPDPQKKEIILSNMLLDTRTHEPEEIKQWFPIAGYNIYIIPRILHKSPDEQVEMTFEGFGDLLPGRDMWFAGIGERTTQEAVEYVSKQFGLEEKKPIAYLRLVNPYFYHLDTCLLSLRYTNHLIYYPGAFDKRTIGFLRTLECERYEVSEHLAKDYLICNSVPFGKIVILNAPFGGISEKSMLRSAQGILLSKTDRRFREIKERSHEYADFIEYLWSVGYGTIPAYTSEVRKDGAGIFCLSNFVHL</sequence>
<organism evidence="1 2">
    <name type="scientific">Candidatus Niyogibacteria bacterium CG10_big_fil_rev_8_21_14_0_10_46_36</name>
    <dbReference type="NCBI Taxonomy" id="1974726"/>
    <lineage>
        <taxon>Bacteria</taxon>
        <taxon>Candidatus Niyogiibacteriota</taxon>
    </lineage>
</organism>
<dbReference type="EMBL" id="PFCO01000003">
    <property type="protein sequence ID" value="PIR69780.1"/>
    <property type="molecule type" value="Genomic_DNA"/>
</dbReference>
<accession>A0A2H0TE13</accession>
<dbReference type="Proteomes" id="UP000231503">
    <property type="component" value="Unassembled WGS sequence"/>
</dbReference>
<dbReference type="SUPFAM" id="SSF55909">
    <property type="entry name" value="Pentein"/>
    <property type="match status" value="1"/>
</dbReference>
<proteinExistence type="predicted"/>
<protein>
    <recommendedName>
        <fullName evidence="3">Amidinotransferase</fullName>
    </recommendedName>
</protein>
<dbReference type="AlphaFoldDB" id="A0A2H0TE13"/>